<dbReference type="SUPFAM" id="SSF52833">
    <property type="entry name" value="Thioredoxin-like"/>
    <property type="match status" value="1"/>
</dbReference>
<dbReference type="PANTHER" id="PTHR42852:SF13">
    <property type="entry name" value="PROTEIN DIPZ"/>
    <property type="match status" value="1"/>
</dbReference>
<dbReference type="Gene3D" id="3.40.30.10">
    <property type="entry name" value="Glutaredoxin"/>
    <property type="match status" value="1"/>
</dbReference>
<sequence>MKMMNRLLVAVFSLSLLTSCLDELGPTGDEKPFENTYNIAQDTAKLVNQNTDLYKIAVREGKRDTALIEKPDWSKELLPFIEAENFNTLGNKPKYQIDSAYLPLSKIKVYRYYSDKESAKIKEAVYEYQNGKLKRAHFEANKENIVYKFDQNLTYTAGRGYSITSSQNVKKVLDEAFSVRSVFMNDSKPFRLTFHLPDEKKLMVRASLKADSLVIFNNLERIAIPLTQNGDSTIAELPVFQSELHLKISDKRVDGYWLNLDKGSDYRIPVTGVLEMPEPYRKAEVDFSGKWELQIIEEDTTMPAIALFEQSGSQLYGTIRTEVGDYRYLSGSVTGDSFRLSTFDGSHAFYFEGALSGSDQYEGSFYSGIHYKSELKAIRNENAELRDPDELTKSTEKQMNFTFPNLAGEKVSLDDERYSGKAVVVNVMGTWCPNCMDETRYLKKLYEKYNDRGLEIISLAFERESSFEKAKPIVQKAVQDLGIPYEVLLTGYTPQNAEKAIPELDKIMSFPTMIILSRDHKIVHVHTGFNGPATGKAYDKFVKETEGVVEKALK</sequence>
<dbReference type="InterPro" id="IPR050553">
    <property type="entry name" value="Thioredoxin_ResA/DsbE_sf"/>
</dbReference>
<accession>A0A6N6M6T4</accession>
<dbReference type="InterPro" id="IPR013740">
    <property type="entry name" value="Redoxin"/>
</dbReference>
<dbReference type="AlphaFoldDB" id="A0A6N6M6T4"/>
<evidence type="ECO:0000313" key="3">
    <source>
        <dbReference type="EMBL" id="KAB1064021.1"/>
    </source>
</evidence>
<dbReference type="GO" id="GO:0016491">
    <property type="term" value="F:oxidoreductase activity"/>
    <property type="evidence" value="ECO:0007669"/>
    <property type="project" value="InterPro"/>
</dbReference>
<dbReference type="InterPro" id="IPR036249">
    <property type="entry name" value="Thioredoxin-like_sf"/>
</dbReference>
<evidence type="ECO:0000256" key="1">
    <source>
        <dbReference type="SAM" id="SignalP"/>
    </source>
</evidence>
<reference evidence="3 4" key="1">
    <citation type="submission" date="2019-09" db="EMBL/GenBank/DDBJ databases">
        <title>Genomes of Cryomorphaceae.</title>
        <authorList>
            <person name="Bowman J.P."/>
        </authorList>
    </citation>
    <scope>NUCLEOTIDE SEQUENCE [LARGE SCALE GENOMIC DNA]</scope>
    <source>
        <strain evidence="3 4">KCTC 52047</strain>
    </source>
</reference>
<dbReference type="OrthoDB" id="616241at2"/>
<keyword evidence="1" id="KW-0732">Signal</keyword>
<dbReference type="EMBL" id="WACR01000006">
    <property type="protein sequence ID" value="KAB1064021.1"/>
    <property type="molecule type" value="Genomic_DNA"/>
</dbReference>
<feature type="chain" id="PRO_5026745574" evidence="1">
    <location>
        <begin position="23"/>
        <end position="554"/>
    </location>
</feature>
<evidence type="ECO:0000313" key="4">
    <source>
        <dbReference type="Proteomes" id="UP000435357"/>
    </source>
</evidence>
<organism evidence="3 4">
    <name type="scientific">Salibacter halophilus</name>
    <dbReference type="NCBI Taxonomy" id="1803916"/>
    <lineage>
        <taxon>Bacteria</taxon>
        <taxon>Pseudomonadati</taxon>
        <taxon>Bacteroidota</taxon>
        <taxon>Flavobacteriia</taxon>
        <taxon>Flavobacteriales</taxon>
        <taxon>Salibacteraceae</taxon>
        <taxon>Salibacter</taxon>
    </lineage>
</organism>
<proteinExistence type="predicted"/>
<keyword evidence="4" id="KW-1185">Reference proteome</keyword>
<dbReference type="Proteomes" id="UP000435357">
    <property type="component" value="Unassembled WGS sequence"/>
</dbReference>
<name>A0A6N6M6T4_9FLAO</name>
<feature type="domain" description="Thioredoxin" evidence="2">
    <location>
        <begin position="392"/>
        <end position="547"/>
    </location>
</feature>
<dbReference type="CDD" id="cd02966">
    <property type="entry name" value="TlpA_like_family"/>
    <property type="match status" value="1"/>
</dbReference>
<dbReference type="Pfam" id="PF08534">
    <property type="entry name" value="Redoxin"/>
    <property type="match status" value="1"/>
</dbReference>
<gene>
    <name evidence="3" type="ORF">F3059_08270</name>
</gene>
<dbReference type="PROSITE" id="PS51352">
    <property type="entry name" value="THIOREDOXIN_2"/>
    <property type="match status" value="1"/>
</dbReference>
<evidence type="ECO:0000259" key="2">
    <source>
        <dbReference type="PROSITE" id="PS51352"/>
    </source>
</evidence>
<dbReference type="InterPro" id="IPR013766">
    <property type="entry name" value="Thioredoxin_domain"/>
</dbReference>
<dbReference type="PROSITE" id="PS51257">
    <property type="entry name" value="PROKAR_LIPOPROTEIN"/>
    <property type="match status" value="1"/>
</dbReference>
<protein>
    <submittedName>
        <fullName evidence="3">TlpA family protein disulfide reductase</fullName>
    </submittedName>
</protein>
<feature type="signal peptide" evidence="1">
    <location>
        <begin position="1"/>
        <end position="22"/>
    </location>
</feature>
<dbReference type="PANTHER" id="PTHR42852">
    <property type="entry name" value="THIOL:DISULFIDE INTERCHANGE PROTEIN DSBE"/>
    <property type="match status" value="1"/>
</dbReference>
<comment type="caution">
    <text evidence="3">The sequence shown here is derived from an EMBL/GenBank/DDBJ whole genome shotgun (WGS) entry which is preliminary data.</text>
</comment>